<dbReference type="OrthoDB" id="20872at2759"/>
<protein>
    <submittedName>
        <fullName evidence="1">Kinesin light chain</fullName>
    </submittedName>
</protein>
<dbReference type="AlphaFoldDB" id="A0A9P6G3S4"/>
<proteinExistence type="predicted"/>
<accession>A0A9P6G3S4</accession>
<reference evidence="1" key="1">
    <citation type="journal article" date="2020" name="Mol. Plant Microbe Interact.">
        <title>Genome Sequence of the Biocontrol Agent Coniothyrium minitans strain Conio (IMI 134523).</title>
        <authorList>
            <person name="Patel D."/>
            <person name="Shittu T.A."/>
            <person name="Baroncelli R."/>
            <person name="Muthumeenakshi S."/>
            <person name="Osborne T.H."/>
            <person name="Janganan T.K."/>
            <person name="Sreenivasaprasad S."/>
        </authorList>
    </citation>
    <scope>NUCLEOTIDE SEQUENCE</scope>
    <source>
        <strain evidence="1">Conio</strain>
    </source>
</reference>
<dbReference type="Proteomes" id="UP000756921">
    <property type="component" value="Unassembled WGS sequence"/>
</dbReference>
<dbReference type="EMBL" id="WJXW01000019">
    <property type="protein sequence ID" value="KAF9728556.1"/>
    <property type="molecule type" value="Genomic_DNA"/>
</dbReference>
<keyword evidence="2" id="KW-1185">Reference proteome</keyword>
<organism evidence="1 2">
    <name type="scientific">Paraphaeosphaeria minitans</name>
    <dbReference type="NCBI Taxonomy" id="565426"/>
    <lineage>
        <taxon>Eukaryota</taxon>
        <taxon>Fungi</taxon>
        <taxon>Dikarya</taxon>
        <taxon>Ascomycota</taxon>
        <taxon>Pezizomycotina</taxon>
        <taxon>Dothideomycetes</taxon>
        <taxon>Pleosporomycetidae</taxon>
        <taxon>Pleosporales</taxon>
        <taxon>Massarineae</taxon>
        <taxon>Didymosphaeriaceae</taxon>
        <taxon>Paraphaeosphaeria</taxon>
    </lineage>
</organism>
<comment type="caution">
    <text evidence="1">The sequence shown here is derived from an EMBL/GenBank/DDBJ whole genome shotgun (WGS) entry which is preliminary data.</text>
</comment>
<evidence type="ECO:0000313" key="2">
    <source>
        <dbReference type="Proteomes" id="UP000756921"/>
    </source>
</evidence>
<name>A0A9P6G3S4_9PLEO</name>
<evidence type="ECO:0000313" key="1">
    <source>
        <dbReference type="EMBL" id="KAF9728556.1"/>
    </source>
</evidence>
<sequence>MSQLAIQYAHSIRDASPHTFVFWVHANTRARFEEAYRDIADRLQLPGRSDPKANVLWMARDWLQDEASGRRNGAVLITSQNKDTATRLAGGFNKTKEVLALDESEGLQLLRNKLRDLLKECRSPPEAGQFILQ</sequence>
<gene>
    <name evidence="1" type="ORF">PMIN01_13384</name>
</gene>